<dbReference type="RefSeq" id="WP_387345047.1">
    <property type="nucleotide sequence ID" value="NZ_JBIAXI010000018.1"/>
</dbReference>
<keyword evidence="2" id="KW-1185">Reference proteome</keyword>
<comment type="caution">
    <text evidence="1">The sequence shown here is derived from an EMBL/GenBank/DDBJ whole genome shotgun (WGS) entry which is preliminary data.</text>
</comment>
<dbReference type="EMBL" id="JBIAXI010000018">
    <property type="protein sequence ID" value="MFF4776559.1"/>
    <property type="molecule type" value="Genomic_DNA"/>
</dbReference>
<proteinExistence type="predicted"/>
<gene>
    <name evidence="1" type="ORF">ACFY05_27220</name>
</gene>
<protein>
    <submittedName>
        <fullName evidence="1">Uncharacterized protein</fullName>
    </submittedName>
</protein>
<name>A0ABW6VFJ1_MICFU</name>
<evidence type="ECO:0000313" key="1">
    <source>
        <dbReference type="EMBL" id="MFF4776559.1"/>
    </source>
</evidence>
<sequence length="29" mass="3426">MYVLTEVATEELNALQRKLDYQWGPDVRS</sequence>
<organism evidence="1 2">
    <name type="scientific">Microtetraspora fusca</name>
    <dbReference type="NCBI Taxonomy" id="1997"/>
    <lineage>
        <taxon>Bacteria</taxon>
        <taxon>Bacillati</taxon>
        <taxon>Actinomycetota</taxon>
        <taxon>Actinomycetes</taxon>
        <taxon>Streptosporangiales</taxon>
        <taxon>Streptosporangiaceae</taxon>
        <taxon>Microtetraspora</taxon>
    </lineage>
</organism>
<evidence type="ECO:0000313" key="2">
    <source>
        <dbReference type="Proteomes" id="UP001602119"/>
    </source>
</evidence>
<reference evidence="1 2" key="1">
    <citation type="submission" date="2024-10" db="EMBL/GenBank/DDBJ databases">
        <title>The Natural Products Discovery Center: Release of the First 8490 Sequenced Strains for Exploring Actinobacteria Biosynthetic Diversity.</title>
        <authorList>
            <person name="Kalkreuter E."/>
            <person name="Kautsar S.A."/>
            <person name="Yang D."/>
            <person name="Bader C.D."/>
            <person name="Teijaro C.N."/>
            <person name="Fluegel L."/>
            <person name="Davis C.M."/>
            <person name="Simpson J.R."/>
            <person name="Lauterbach L."/>
            <person name="Steele A.D."/>
            <person name="Gui C."/>
            <person name="Meng S."/>
            <person name="Li G."/>
            <person name="Viehrig K."/>
            <person name="Ye F."/>
            <person name="Su P."/>
            <person name="Kiefer A.F."/>
            <person name="Nichols A."/>
            <person name="Cepeda A.J."/>
            <person name="Yan W."/>
            <person name="Fan B."/>
            <person name="Jiang Y."/>
            <person name="Adhikari A."/>
            <person name="Zheng C.-J."/>
            <person name="Schuster L."/>
            <person name="Cowan T.M."/>
            <person name="Smanski M.J."/>
            <person name="Chevrette M.G."/>
            <person name="De Carvalho L.P.S."/>
            <person name="Shen B."/>
        </authorList>
    </citation>
    <scope>NUCLEOTIDE SEQUENCE [LARGE SCALE GENOMIC DNA]</scope>
    <source>
        <strain evidence="1 2">NPDC001281</strain>
    </source>
</reference>
<accession>A0ABW6VFJ1</accession>
<dbReference type="Proteomes" id="UP001602119">
    <property type="component" value="Unassembled WGS sequence"/>
</dbReference>